<accession>A0AAF1BD91</accession>
<feature type="transmembrane region" description="Helical" evidence="2">
    <location>
        <begin position="602"/>
        <end position="620"/>
    </location>
</feature>
<feature type="transmembrane region" description="Helical" evidence="2">
    <location>
        <begin position="199"/>
        <end position="222"/>
    </location>
</feature>
<evidence type="ECO:0000313" key="3">
    <source>
        <dbReference type="EMBL" id="WOH13718.1"/>
    </source>
</evidence>
<feature type="transmembrane region" description="Helical" evidence="2">
    <location>
        <begin position="379"/>
        <end position="401"/>
    </location>
</feature>
<feature type="transmembrane region" description="Helical" evidence="2">
    <location>
        <begin position="157"/>
        <end position="178"/>
    </location>
</feature>
<feature type="transmembrane region" description="Helical" evidence="2">
    <location>
        <begin position="451"/>
        <end position="475"/>
    </location>
</feature>
<feature type="transmembrane region" description="Helical" evidence="2">
    <location>
        <begin position="1021"/>
        <end position="1040"/>
    </location>
</feature>
<feature type="region of interest" description="Disordered" evidence="1">
    <location>
        <begin position="39"/>
        <end position="75"/>
    </location>
</feature>
<keyword evidence="4" id="KW-1185">Reference proteome</keyword>
<feature type="transmembrane region" description="Helical" evidence="2">
    <location>
        <begin position="579"/>
        <end position="596"/>
    </location>
</feature>
<feature type="transmembrane region" description="Helical" evidence="2">
    <location>
        <begin position="668"/>
        <end position="688"/>
    </location>
</feature>
<dbReference type="PANTHER" id="PTHR35313:SF1">
    <property type="entry name" value="NO EXINE FORMATION 1"/>
    <property type="match status" value="1"/>
</dbReference>
<feature type="transmembrane region" description="Helical" evidence="2">
    <location>
        <begin position="549"/>
        <end position="567"/>
    </location>
</feature>
<dbReference type="AlphaFoldDB" id="A0AAF1BD91"/>
<organism evidence="3 4">
    <name type="scientific">Daucus carota subsp. sativus</name>
    <name type="common">Carrot</name>
    <dbReference type="NCBI Taxonomy" id="79200"/>
    <lineage>
        <taxon>Eukaryota</taxon>
        <taxon>Viridiplantae</taxon>
        <taxon>Streptophyta</taxon>
        <taxon>Embryophyta</taxon>
        <taxon>Tracheophyta</taxon>
        <taxon>Spermatophyta</taxon>
        <taxon>Magnoliopsida</taxon>
        <taxon>eudicotyledons</taxon>
        <taxon>Gunneridae</taxon>
        <taxon>Pentapetalae</taxon>
        <taxon>asterids</taxon>
        <taxon>campanulids</taxon>
        <taxon>Apiales</taxon>
        <taxon>Apiaceae</taxon>
        <taxon>Apioideae</taxon>
        <taxon>Scandiceae</taxon>
        <taxon>Daucinae</taxon>
        <taxon>Daucus</taxon>
        <taxon>Daucus sect. Daucus</taxon>
    </lineage>
</organism>
<dbReference type="PANTHER" id="PTHR35313">
    <property type="entry name" value="NO EXINE FORMATION 1"/>
    <property type="match status" value="1"/>
</dbReference>
<feature type="transmembrane region" description="Helical" evidence="2">
    <location>
        <begin position="129"/>
        <end position="151"/>
    </location>
</feature>
<feature type="transmembrane region" description="Helical" evidence="2">
    <location>
        <begin position="632"/>
        <end position="648"/>
    </location>
</feature>
<feature type="compositionally biased region" description="Polar residues" evidence="1">
    <location>
        <begin position="16"/>
        <end position="27"/>
    </location>
</feature>
<evidence type="ECO:0000256" key="2">
    <source>
        <dbReference type="SAM" id="Phobius"/>
    </source>
</evidence>
<feature type="transmembrane region" description="Helical" evidence="2">
    <location>
        <begin position="228"/>
        <end position="245"/>
    </location>
</feature>
<keyword evidence="2" id="KW-1133">Transmembrane helix</keyword>
<dbReference type="KEGG" id="dcr:108199411"/>
<feature type="transmembrane region" description="Helical" evidence="2">
    <location>
        <begin position="885"/>
        <end position="904"/>
    </location>
</feature>
<keyword evidence="2" id="KW-0812">Transmembrane</keyword>
<feature type="transmembrane region" description="Helical" evidence="2">
    <location>
        <begin position="408"/>
        <end position="431"/>
    </location>
</feature>
<protein>
    <recommendedName>
        <fullName evidence="5">No exine formation 1</fullName>
    </recommendedName>
</protein>
<dbReference type="Proteomes" id="UP000077755">
    <property type="component" value="Chromosome 8"/>
</dbReference>
<keyword evidence="2" id="KW-0472">Membrane</keyword>
<feature type="transmembrane region" description="Helical" evidence="2">
    <location>
        <begin position="700"/>
        <end position="719"/>
    </location>
</feature>
<reference evidence="3" key="1">
    <citation type="journal article" date="2016" name="Nat. Genet.">
        <title>A high-quality carrot genome assembly provides new insights into carotenoid accumulation and asterid genome evolution.</title>
        <authorList>
            <person name="Iorizzo M."/>
            <person name="Ellison S."/>
            <person name="Senalik D."/>
            <person name="Zeng P."/>
            <person name="Satapoomin P."/>
            <person name="Huang J."/>
            <person name="Bowman M."/>
            <person name="Iovene M."/>
            <person name="Sanseverino W."/>
            <person name="Cavagnaro P."/>
            <person name="Yildiz M."/>
            <person name="Macko-Podgorni A."/>
            <person name="Moranska E."/>
            <person name="Grzebelus E."/>
            <person name="Grzebelus D."/>
            <person name="Ashrafi H."/>
            <person name="Zheng Z."/>
            <person name="Cheng S."/>
            <person name="Spooner D."/>
            <person name="Van Deynze A."/>
            <person name="Simon P."/>
        </authorList>
    </citation>
    <scope>NUCLEOTIDE SEQUENCE</scope>
    <source>
        <tissue evidence="3">Leaf</tissue>
    </source>
</reference>
<reference evidence="3" key="2">
    <citation type="submission" date="2022-03" db="EMBL/GenBank/DDBJ databases">
        <title>Draft title - Genomic analysis of global carrot germplasm unveils the trajectory of domestication and the origin of high carotenoid orange carrot.</title>
        <authorList>
            <person name="Iorizzo M."/>
            <person name="Ellison S."/>
            <person name="Senalik D."/>
            <person name="Macko-Podgorni A."/>
            <person name="Grzebelus D."/>
            <person name="Bostan H."/>
            <person name="Rolling W."/>
            <person name="Curaba J."/>
            <person name="Simon P."/>
        </authorList>
    </citation>
    <scope>NUCLEOTIDE SEQUENCE</scope>
    <source>
        <tissue evidence="3">Leaf</tissue>
    </source>
</reference>
<feature type="transmembrane region" description="Helical" evidence="2">
    <location>
        <begin position="802"/>
        <end position="821"/>
    </location>
</feature>
<feature type="transmembrane region" description="Helical" evidence="2">
    <location>
        <begin position="487"/>
        <end position="508"/>
    </location>
</feature>
<sequence>MLPPELQARSHRPPYISTSISAPSFPTFNSPDINPNYSNGHVTTTNTISRSGSGSRRSLLQASSKTTSSSSRYSPSSFVHNARIAVALVPCAAFLLDLGGTPVVAALILGLMLVYILDSLNLKSGAFFAVWFSLVSAQIAFFVFSTSSLYLTFNQSVPLTVIALFLCAFSNFLIGVWASIQFKWIQIEYPTVVLALERLLFACIPFVASSLFTWAIVSAVGMSPNAASSYYLMSFSCLFYWLFSIPRISSFKLKQEILYHGGQVPTDNLILSELESCVHTLHLLFSPLLFHVASHHSVIFSSSSSISDLCLLFFIPFLFQLYASTRGALWWLTKNEHQIHNIRLVNGAVALVVVVICLEIRVVFHSFAHYLHVPPPVSYFLVTVTMLGGAAGAAACALGIIGDAFSSLVFSGLAVLVSGSGAIVVGFPILFLPVPTVAGFYLARFLTKKSLTSYFVFVALGSLVITWFVLHNFWGLNIWLAGMSLRFFCKLIIASVILALIIPGIALLPTKVHFLTEAGLMSHAILLCYIENRLFNYSSIYYYGLEDDVMYPSYMIVMTTFVGLALVRRLLLDQRIGAKAVWILTCLYSSKLSVLFMTSKSVLWVSAVLLLAVSPPLLLYKEKSRSSSKMKPFQGYMHACVVALAVWFCRETIFEALQWWYGRPPSDGLLLGFCILLSGLACVPIVALHFSHAMLAKRCLVLVVATGVLFILVQPPIAFSWTYHSEVIKAARVSTDDISIYGFMASKPTWPSWLLIAAILLTIAAVTSIIPIKYIVELRSFYSISMGIALGIYISAEYFLQAAILHALIVVTMVCASVFVVFTHFPSASSTKVLPWVFALLVALFPVTYLLEGQVRIKSILAESGVGDVGEDDSKLTTLLAVEGARTSLLGLYAAIFMLIALEIKFELASLMREKVIERSGLRHGQSGPNSSATFPPKLRFMQQRRASTVPTFTIKRISAEGSWMPAVGNVATVMCFAICLILNVNLTDGSNRAIFFLAPILLLLNQDSDFVAGFGDKQRYFPVTVVISAYLALTALYSIYEDIWHGNAGWGLEIGGPDWFFAVKNVALLILTFPSHILFNRFVWSYTKHTDPTPLLTIPLNLPSVIMTDVLKIKILGLLGIIYALVQYMISRQQYISGLKYI</sequence>
<name>A0AAF1BD91_DAUCS</name>
<feature type="transmembrane region" description="Helical" evidence="2">
    <location>
        <begin position="964"/>
        <end position="985"/>
    </location>
</feature>
<evidence type="ECO:0000256" key="1">
    <source>
        <dbReference type="SAM" id="MobiDB-lite"/>
    </source>
</evidence>
<evidence type="ECO:0008006" key="5">
    <source>
        <dbReference type="Google" id="ProtNLM"/>
    </source>
</evidence>
<feature type="compositionally biased region" description="Low complexity" evidence="1">
    <location>
        <begin position="49"/>
        <end position="75"/>
    </location>
</feature>
<feature type="transmembrane region" description="Helical" evidence="2">
    <location>
        <begin position="1060"/>
        <end position="1080"/>
    </location>
</feature>
<evidence type="ECO:0000313" key="4">
    <source>
        <dbReference type="Proteomes" id="UP000077755"/>
    </source>
</evidence>
<dbReference type="EMBL" id="CP093350">
    <property type="protein sequence ID" value="WOH13718.1"/>
    <property type="molecule type" value="Genomic_DNA"/>
</dbReference>
<feature type="transmembrane region" description="Helical" evidence="2">
    <location>
        <begin position="1114"/>
        <end position="1131"/>
    </location>
</feature>
<feature type="transmembrane region" description="Helical" evidence="2">
    <location>
        <begin position="84"/>
        <end position="117"/>
    </location>
</feature>
<gene>
    <name evidence="3" type="ORF">DCAR_0833229</name>
</gene>
<feature type="transmembrane region" description="Helical" evidence="2">
    <location>
        <begin position="344"/>
        <end position="367"/>
    </location>
</feature>
<feature type="compositionally biased region" description="Polar residues" evidence="1">
    <location>
        <begin position="39"/>
        <end position="48"/>
    </location>
</feature>
<feature type="transmembrane region" description="Helical" evidence="2">
    <location>
        <begin position="779"/>
        <end position="796"/>
    </location>
</feature>
<feature type="transmembrane region" description="Helical" evidence="2">
    <location>
        <begin position="753"/>
        <end position="772"/>
    </location>
</feature>
<feature type="transmembrane region" description="Helical" evidence="2">
    <location>
        <begin position="833"/>
        <end position="851"/>
    </location>
</feature>
<feature type="region of interest" description="Disordered" evidence="1">
    <location>
        <begin position="1"/>
        <end position="27"/>
    </location>
</feature>
<proteinExistence type="predicted"/>